<feature type="domain" description="DUF7730" evidence="1">
    <location>
        <begin position="82"/>
        <end position="196"/>
    </location>
</feature>
<protein>
    <recommendedName>
        <fullName evidence="1">DUF7730 domain-containing protein</fullName>
    </recommendedName>
</protein>
<evidence type="ECO:0000259" key="1">
    <source>
        <dbReference type="Pfam" id="PF24864"/>
    </source>
</evidence>
<proteinExistence type="predicted"/>
<evidence type="ECO:0000313" key="2">
    <source>
        <dbReference type="EMBL" id="KAF2797889.1"/>
    </source>
</evidence>
<dbReference type="OrthoDB" id="5413827at2759"/>
<sequence>MGQCLDTVTLVPEDSGRFDNIAGIITTFTPLSKNCPSSAIIDRNARVYKRKPKGSSAKRRDGLLNTKIRARSKLMKIALENSTASPLLRLPGEIRDTIWRYAVGGHQVDMCGHHRGFKYQYNRVKIRPLGCEETTPSNFVRPTFQLLQVCRQIYIEASHIVYTMNTFGFNNGDVMDRWIKSIPLGHKRAVASIDVPSMYMSTYTMGTRKPLHRKFPNIKRIGIDIHYAKQVRERNETLDQAKARVQTMVRGWECENVKIEWHDSQARSRLGKYQLRDV</sequence>
<dbReference type="Pfam" id="PF24864">
    <property type="entry name" value="DUF7730"/>
    <property type="match status" value="1"/>
</dbReference>
<dbReference type="Proteomes" id="UP000799757">
    <property type="component" value="Unassembled WGS sequence"/>
</dbReference>
<organism evidence="2 3">
    <name type="scientific">Melanomma pulvis-pyrius CBS 109.77</name>
    <dbReference type="NCBI Taxonomy" id="1314802"/>
    <lineage>
        <taxon>Eukaryota</taxon>
        <taxon>Fungi</taxon>
        <taxon>Dikarya</taxon>
        <taxon>Ascomycota</taxon>
        <taxon>Pezizomycotina</taxon>
        <taxon>Dothideomycetes</taxon>
        <taxon>Pleosporomycetidae</taxon>
        <taxon>Pleosporales</taxon>
        <taxon>Melanommataceae</taxon>
        <taxon>Melanomma</taxon>
    </lineage>
</organism>
<name>A0A6A6XNG6_9PLEO</name>
<dbReference type="PANTHER" id="PTHR38790">
    <property type="entry name" value="2EXR DOMAIN-CONTAINING PROTEIN-RELATED"/>
    <property type="match status" value="1"/>
</dbReference>
<dbReference type="PANTHER" id="PTHR38790:SF4">
    <property type="entry name" value="2EXR DOMAIN-CONTAINING PROTEIN"/>
    <property type="match status" value="1"/>
</dbReference>
<evidence type="ECO:0000313" key="3">
    <source>
        <dbReference type="Proteomes" id="UP000799757"/>
    </source>
</evidence>
<dbReference type="AlphaFoldDB" id="A0A6A6XNG6"/>
<gene>
    <name evidence="2" type="ORF">K505DRAFT_234490</name>
</gene>
<keyword evidence="3" id="KW-1185">Reference proteome</keyword>
<dbReference type="EMBL" id="MU001796">
    <property type="protein sequence ID" value="KAF2797889.1"/>
    <property type="molecule type" value="Genomic_DNA"/>
</dbReference>
<dbReference type="InterPro" id="IPR056632">
    <property type="entry name" value="DUF7730"/>
</dbReference>
<reference evidence="2" key="1">
    <citation type="journal article" date="2020" name="Stud. Mycol.">
        <title>101 Dothideomycetes genomes: a test case for predicting lifestyles and emergence of pathogens.</title>
        <authorList>
            <person name="Haridas S."/>
            <person name="Albert R."/>
            <person name="Binder M."/>
            <person name="Bloem J."/>
            <person name="Labutti K."/>
            <person name="Salamov A."/>
            <person name="Andreopoulos B."/>
            <person name="Baker S."/>
            <person name="Barry K."/>
            <person name="Bills G."/>
            <person name="Bluhm B."/>
            <person name="Cannon C."/>
            <person name="Castanera R."/>
            <person name="Culley D."/>
            <person name="Daum C."/>
            <person name="Ezra D."/>
            <person name="Gonzalez J."/>
            <person name="Henrissat B."/>
            <person name="Kuo A."/>
            <person name="Liang C."/>
            <person name="Lipzen A."/>
            <person name="Lutzoni F."/>
            <person name="Magnuson J."/>
            <person name="Mondo S."/>
            <person name="Nolan M."/>
            <person name="Ohm R."/>
            <person name="Pangilinan J."/>
            <person name="Park H.-J."/>
            <person name="Ramirez L."/>
            <person name="Alfaro M."/>
            <person name="Sun H."/>
            <person name="Tritt A."/>
            <person name="Yoshinaga Y."/>
            <person name="Zwiers L.-H."/>
            <person name="Turgeon B."/>
            <person name="Goodwin S."/>
            <person name="Spatafora J."/>
            <person name="Crous P."/>
            <person name="Grigoriev I."/>
        </authorList>
    </citation>
    <scope>NUCLEOTIDE SEQUENCE</scope>
    <source>
        <strain evidence="2">CBS 109.77</strain>
    </source>
</reference>
<accession>A0A6A6XNG6</accession>